<protein>
    <recommendedName>
        <fullName evidence="4">DUF1772 domain-containing protein</fullName>
    </recommendedName>
</protein>
<comment type="caution">
    <text evidence="2">The sequence shown here is derived from an EMBL/GenBank/DDBJ whole genome shotgun (WGS) entry which is preliminary data.</text>
</comment>
<feature type="transmembrane region" description="Helical" evidence="1">
    <location>
        <begin position="68"/>
        <end position="88"/>
    </location>
</feature>
<keyword evidence="1" id="KW-0472">Membrane</keyword>
<evidence type="ECO:0000256" key="1">
    <source>
        <dbReference type="SAM" id="Phobius"/>
    </source>
</evidence>
<proteinExistence type="predicted"/>
<evidence type="ECO:0000313" key="3">
    <source>
        <dbReference type="Proteomes" id="UP000011666"/>
    </source>
</evidence>
<keyword evidence="1" id="KW-0812">Transmembrane</keyword>
<reference evidence="2 3" key="1">
    <citation type="submission" date="2013-01" db="EMBL/GenBank/DDBJ databases">
        <title>Whole genome shotgun sequence of Gordonia soli NBRC 108243.</title>
        <authorList>
            <person name="Isaki-Nakamura S."/>
            <person name="Hosoyama A."/>
            <person name="Tsuchikane K."/>
            <person name="Ando Y."/>
            <person name="Baba S."/>
            <person name="Ohji S."/>
            <person name="Hamada M."/>
            <person name="Tamura T."/>
            <person name="Yamazoe A."/>
            <person name="Yamazaki S."/>
            <person name="Fujita N."/>
        </authorList>
    </citation>
    <scope>NUCLEOTIDE SEQUENCE [LARGE SCALE GENOMIC DNA]</scope>
    <source>
        <strain evidence="2 3">NBRC 108243</strain>
    </source>
</reference>
<dbReference type="Proteomes" id="UP000011666">
    <property type="component" value="Unassembled WGS sequence"/>
</dbReference>
<dbReference type="EMBL" id="BANX01000008">
    <property type="protein sequence ID" value="GAC67561.1"/>
    <property type="molecule type" value="Genomic_DNA"/>
</dbReference>
<evidence type="ECO:0008006" key="4">
    <source>
        <dbReference type="Google" id="ProtNLM"/>
    </source>
</evidence>
<dbReference type="AlphaFoldDB" id="M0QGX6"/>
<feature type="transmembrane region" description="Helical" evidence="1">
    <location>
        <begin position="42"/>
        <end position="61"/>
    </location>
</feature>
<gene>
    <name evidence="2" type="ORF">GS4_08_01460</name>
</gene>
<sequence length="98" mass="10993">MAVGAVVGLLAPLPLALLLRHVLDLPEVEATPISRPLTATYWLPWTLSWLTVNLPGVALLFSARTRHFGRWFLIASLLISTVVVWFYFVLEYKGFSPD</sequence>
<accession>M0QGX6</accession>
<evidence type="ECO:0000313" key="2">
    <source>
        <dbReference type="EMBL" id="GAC67561.1"/>
    </source>
</evidence>
<keyword evidence="1" id="KW-1133">Transmembrane helix</keyword>
<keyword evidence="3" id="KW-1185">Reference proteome</keyword>
<name>M0QGX6_9ACTN</name>
<organism evidence="2 3">
    <name type="scientific">Gordonia soli NBRC 108243</name>
    <dbReference type="NCBI Taxonomy" id="1223545"/>
    <lineage>
        <taxon>Bacteria</taxon>
        <taxon>Bacillati</taxon>
        <taxon>Actinomycetota</taxon>
        <taxon>Actinomycetes</taxon>
        <taxon>Mycobacteriales</taxon>
        <taxon>Gordoniaceae</taxon>
        <taxon>Gordonia</taxon>
    </lineage>
</organism>